<dbReference type="Proteomes" id="UP000253209">
    <property type="component" value="Unassembled WGS sequence"/>
</dbReference>
<proteinExistence type="predicted"/>
<dbReference type="RefSeq" id="WP_114004103.1">
    <property type="nucleotide sequence ID" value="NZ_QGDC01000002.1"/>
</dbReference>
<evidence type="ECO:0000313" key="2">
    <source>
        <dbReference type="EMBL" id="RCH56066.1"/>
    </source>
</evidence>
<dbReference type="AlphaFoldDB" id="A0A367GTA1"/>
<dbReference type="EMBL" id="QGDC01000002">
    <property type="protein sequence ID" value="RCH56066.1"/>
    <property type="molecule type" value="Genomic_DNA"/>
</dbReference>
<dbReference type="Pfam" id="PF13628">
    <property type="entry name" value="DUF4142"/>
    <property type="match status" value="1"/>
</dbReference>
<name>A0A367GTA1_9SPHI</name>
<evidence type="ECO:0000259" key="1">
    <source>
        <dbReference type="Pfam" id="PF13628"/>
    </source>
</evidence>
<dbReference type="InterPro" id="IPR025419">
    <property type="entry name" value="DUF4142"/>
</dbReference>
<dbReference type="OrthoDB" id="883203at2"/>
<dbReference type="Gene3D" id="1.20.1260.10">
    <property type="match status" value="1"/>
</dbReference>
<dbReference type="PANTHER" id="PTHR38593">
    <property type="entry name" value="BLR2558 PROTEIN"/>
    <property type="match status" value="1"/>
</dbReference>
<dbReference type="PROSITE" id="PS51257">
    <property type="entry name" value="PROKAR_LIPOPROTEIN"/>
    <property type="match status" value="1"/>
</dbReference>
<organism evidence="2 3">
    <name type="scientific">Mucilaginibacter hurinus</name>
    <dbReference type="NCBI Taxonomy" id="2201324"/>
    <lineage>
        <taxon>Bacteria</taxon>
        <taxon>Pseudomonadati</taxon>
        <taxon>Bacteroidota</taxon>
        <taxon>Sphingobacteriia</taxon>
        <taxon>Sphingobacteriales</taxon>
        <taxon>Sphingobacteriaceae</taxon>
        <taxon>Mucilaginibacter</taxon>
    </lineage>
</organism>
<feature type="domain" description="DUF4142" evidence="1">
    <location>
        <begin position="37"/>
        <end position="169"/>
    </location>
</feature>
<reference evidence="2 3" key="1">
    <citation type="submission" date="2018-05" db="EMBL/GenBank/DDBJ databases">
        <title>Mucilaginibacter hurinus sp. nov., isolated from briquette warehouse soil.</title>
        <authorList>
            <person name="Choi L."/>
        </authorList>
    </citation>
    <scope>NUCLEOTIDE SEQUENCE [LARGE SCALE GENOMIC DNA]</scope>
    <source>
        <strain evidence="2 3">ZR32</strain>
    </source>
</reference>
<dbReference type="PANTHER" id="PTHR38593:SF1">
    <property type="entry name" value="BLR2558 PROTEIN"/>
    <property type="match status" value="1"/>
</dbReference>
<sequence>MKKIMWLGLIPVFLMILGCEERRGRNYNTKQADSDLSAFVNEAAENSLTIAEASNLAKSHSANPDIKKFADTLFNHHTSLNEGLQNIASDTQVSYTDTISLNNQREVAVLSETDAKAFDTTYVNMMLKYHEQAVKLFTKAVNSKQPAIQSFAQKNVNAITAHLNTVRNMHASLK</sequence>
<accession>A0A367GTA1</accession>
<evidence type="ECO:0000313" key="3">
    <source>
        <dbReference type="Proteomes" id="UP000253209"/>
    </source>
</evidence>
<protein>
    <recommendedName>
        <fullName evidence="1">DUF4142 domain-containing protein</fullName>
    </recommendedName>
</protein>
<dbReference type="InterPro" id="IPR012347">
    <property type="entry name" value="Ferritin-like"/>
</dbReference>
<keyword evidence="3" id="KW-1185">Reference proteome</keyword>
<comment type="caution">
    <text evidence="2">The sequence shown here is derived from an EMBL/GenBank/DDBJ whole genome shotgun (WGS) entry which is preliminary data.</text>
</comment>
<gene>
    <name evidence="2" type="ORF">DJ568_04780</name>
</gene>